<name>G8TUV2_SULAD</name>
<dbReference type="PROSITE" id="PS51387">
    <property type="entry name" value="FAD_PCMH"/>
    <property type="match status" value="1"/>
</dbReference>
<evidence type="ECO:0000256" key="2">
    <source>
        <dbReference type="ARBA" id="ARBA00005466"/>
    </source>
</evidence>
<proteinExistence type="inferred from homology"/>
<dbReference type="EC" id="1.21.3.3" evidence="7"/>
<evidence type="ECO:0000256" key="3">
    <source>
        <dbReference type="ARBA" id="ARBA00022630"/>
    </source>
</evidence>
<dbReference type="PANTHER" id="PTHR42973">
    <property type="entry name" value="BINDING OXIDOREDUCTASE, PUTATIVE (AFU_ORTHOLOGUE AFUA_1G17690)-RELATED"/>
    <property type="match status" value="1"/>
</dbReference>
<dbReference type="Pfam" id="PF08031">
    <property type="entry name" value="BBE"/>
    <property type="match status" value="1"/>
</dbReference>
<comment type="cofactor">
    <cofactor evidence="1">
        <name>FAD</name>
        <dbReference type="ChEBI" id="CHEBI:57692"/>
    </cofactor>
</comment>
<feature type="domain" description="FAD-binding PCMH-type" evidence="6">
    <location>
        <begin position="28"/>
        <end position="201"/>
    </location>
</feature>
<dbReference type="InterPro" id="IPR016169">
    <property type="entry name" value="FAD-bd_PCMH_sub2"/>
</dbReference>
<keyword evidence="8" id="KW-1185">Reference proteome</keyword>
<sequence>MGDTLTGLVLAPWSPGYDDARVDYNGRFPPFRPRYIVYCEVPQDVQQAVRWAQRHRLPFRIRCGGHSYEAYSLLNDGLVIDVSRLRQITFDPHQRIAKIGAGSRLLEIYETLWNAGRVTIPGGSCPTVGIGGLTLGGGYGLISRRWGLTVDALTAVDLVDARGDLVHVSSDRYPDLFWALRGAGGNNFGVVTRFWFRTIDVDHVTIFSLRWPWAQLPNVLRTYQQWGDPVTLDFRLTPILTLPSRDLGYVAVVGQFLGPPDELLPLLAPLLAVGELDRKNIQYVSYIDAVKHFAGITGDPAHWLAQGLPQQDTFKNTSAYQMHLFPARAIEIIQATLSETPGPSCLVQLDLYGGAISTVPPTATAFFHRQARGALQYQAYWTDPEQQDSHIAWVESFRRRMRPFTEGAYVNYCDGRIRNWPAAYYGANLSRLLAVKRRWDPRNLFRFPQGLSELIHPSCQSLAFWNN</sequence>
<dbReference type="InterPro" id="IPR006094">
    <property type="entry name" value="Oxid_FAD_bind_N"/>
</dbReference>
<evidence type="ECO:0000313" key="7">
    <source>
        <dbReference type="EMBL" id="AEW05826.1"/>
    </source>
</evidence>
<protein>
    <submittedName>
        <fullName evidence="7">Reticuline oxidase</fullName>
        <ecNumber evidence="7">1.21.3.3</ecNumber>
    </submittedName>
</protein>
<evidence type="ECO:0000313" key="8">
    <source>
        <dbReference type="Proteomes" id="UP000005439"/>
    </source>
</evidence>
<dbReference type="InterPro" id="IPR012951">
    <property type="entry name" value="BBE"/>
</dbReference>
<dbReference type="GO" id="GO:0071949">
    <property type="term" value="F:FAD binding"/>
    <property type="evidence" value="ECO:0007669"/>
    <property type="project" value="InterPro"/>
</dbReference>
<evidence type="ECO:0000256" key="1">
    <source>
        <dbReference type="ARBA" id="ARBA00001974"/>
    </source>
</evidence>
<dbReference type="InterPro" id="IPR050416">
    <property type="entry name" value="FAD-linked_Oxidoreductase"/>
</dbReference>
<dbReference type="EMBL" id="CP003179">
    <property type="protein sequence ID" value="AEW05826.1"/>
    <property type="molecule type" value="Genomic_DNA"/>
</dbReference>
<dbReference type="Pfam" id="PF01565">
    <property type="entry name" value="FAD_binding_4"/>
    <property type="match status" value="1"/>
</dbReference>
<accession>G8TUV2</accession>
<gene>
    <name evidence="7" type="ordered locus">Sulac_2359</name>
</gene>
<reference evidence="7 8" key="2">
    <citation type="journal article" date="2012" name="Stand. Genomic Sci.">
        <title>Complete genome sequence of the moderately thermophilic mineral-sulfide-oxidizing firmicute Sulfobacillus acidophilus type strain (NAL(T)).</title>
        <authorList>
            <person name="Anderson I."/>
            <person name="Chertkov O."/>
            <person name="Chen A."/>
            <person name="Saunders E."/>
            <person name="Lapidus A."/>
            <person name="Nolan M."/>
            <person name="Lucas S."/>
            <person name="Hammon N."/>
            <person name="Deshpande S."/>
            <person name="Cheng J.F."/>
            <person name="Han C."/>
            <person name="Tapia R."/>
            <person name="Goodwin L.A."/>
            <person name="Pitluck S."/>
            <person name="Liolios K."/>
            <person name="Pagani I."/>
            <person name="Ivanova N."/>
            <person name="Mikhailova N."/>
            <person name="Pati A."/>
            <person name="Palaniappan K."/>
            <person name="Land M."/>
            <person name="Pan C."/>
            <person name="Rohde M."/>
            <person name="Pukall R."/>
            <person name="Goker M."/>
            <person name="Detter J.C."/>
            <person name="Woyke T."/>
            <person name="Bristow J."/>
            <person name="Eisen J.A."/>
            <person name="Markowitz V."/>
            <person name="Hugenholtz P."/>
            <person name="Kyrpides N.C."/>
            <person name="Klenk H.P."/>
            <person name="Mavromatis K."/>
        </authorList>
    </citation>
    <scope>NUCLEOTIDE SEQUENCE [LARGE SCALE GENOMIC DNA]</scope>
    <source>
        <strain evidence="8">ATCC 700253 / DSM 10332 / NAL</strain>
    </source>
</reference>
<evidence type="ECO:0000256" key="5">
    <source>
        <dbReference type="ARBA" id="ARBA00023002"/>
    </source>
</evidence>
<keyword evidence="4" id="KW-0274">FAD</keyword>
<dbReference type="SUPFAM" id="SSF56176">
    <property type="entry name" value="FAD-binding/transporter-associated domain-like"/>
    <property type="match status" value="1"/>
</dbReference>
<keyword evidence="5 7" id="KW-0560">Oxidoreductase</keyword>
<dbReference type="PATRIC" id="fig|679936.5.peg.2444"/>
<dbReference type="HOGENOM" id="CLU_018354_10_2_9"/>
<reference evidence="8" key="1">
    <citation type="submission" date="2011-12" db="EMBL/GenBank/DDBJ databases">
        <title>The complete genome of chromosome of Sulfobacillus acidophilus DSM 10332.</title>
        <authorList>
            <person name="Lucas S."/>
            <person name="Han J."/>
            <person name="Lapidus A."/>
            <person name="Bruce D."/>
            <person name="Goodwin L."/>
            <person name="Pitluck S."/>
            <person name="Peters L."/>
            <person name="Kyrpides N."/>
            <person name="Mavromatis K."/>
            <person name="Ivanova N."/>
            <person name="Mikhailova N."/>
            <person name="Chertkov O."/>
            <person name="Saunders E."/>
            <person name="Detter J.C."/>
            <person name="Tapia R."/>
            <person name="Han C."/>
            <person name="Land M."/>
            <person name="Hauser L."/>
            <person name="Markowitz V."/>
            <person name="Cheng J.-F."/>
            <person name="Hugenholtz P."/>
            <person name="Woyke T."/>
            <person name="Wu D."/>
            <person name="Pukall R."/>
            <person name="Gehrich-Schroeter G."/>
            <person name="Schneider S."/>
            <person name="Klenk H.-P."/>
            <person name="Eisen J.A."/>
        </authorList>
    </citation>
    <scope>NUCLEOTIDE SEQUENCE [LARGE SCALE GENOMIC DNA]</scope>
    <source>
        <strain evidence="8">ATCC 700253 / DSM 10332 / NAL</strain>
    </source>
</reference>
<keyword evidence="3" id="KW-0285">Flavoprotein</keyword>
<dbReference type="InterPro" id="IPR036318">
    <property type="entry name" value="FAD-bd_PCMH-like_sf"/>
</dbReference>
<comment type="similarity">
    <text evidence="2">Belongs to the oxygen-dependent FAD-linked oxidoreductase family.</text>
</comment>
<evidence type="ECO:0000256" key="4">
    <source>
        <dbReference type="ARBA" id="ARBA00022827"/>
    </source>
</evidence>
<dbReference type="InterPro" id="IPR016166">
    <property type="entry name" value="FAD-bd_PCMH"/>
</dbReference>
<dbReference type="PANTHER" id="PTHR42973:SF39">
    <property type="entry name" value="FAD-BINDING PCMH-TYPE DOMAIN-CONTAINING PROTEIN"/>
    <property type="match status" value="1"/>
</dbReference>
<dbReference type="STRING" id="679936.Sulac_2359"/>
<dbReference type="GO" id="GO:0050468">
    <property type="term" value="F:reticuline oxidase activity"/>
    <property type="evidence" value="ECO:0007669"/>
    <property type="project" value="UniProtKB-EC"/>
</dbReference>
<evidence type="ECO:0000259" key="6">
    <source>
        <dbReference type="PROSITE" id="PS51387"/>
    </source>
</evidence>
<dbReference type="KEGG" id="sap:Sulac_2359"/>
<dbReference type="Gene3D" id="3.30.465.10">
    <property type="match status" value="1"/>
</dbReference>
<dbReference type="AlphaFoldDB" id="G8TUV2"/>
<organism evidence="7 8">
    <name type="scientific">Sulfobacillus acidophilus (strain ATCC 700253 / DSM 10332 / NAL)</name>
    <dbReference type="NCBI Taxonomy" id="679936"/>
    <lineage>
        <taxon>Bacteria</taxon>
        <taxon>Bacillati</taxon>
        <taxon>Bacillota</taxon>
        <taxon>Clostridia</taxon>
        <taxon>Eubacteriales</taxon>
        <taxon>Clostridiales Family XVII. Incertae Sedis</taxon>
        <taxon>Sulfobacillus</taxon>
    </lineage>
</organism>
<dbReference type="Gene3D" id="3.40.462.20">
    <property type="match status" value="1"/>
</dbReference>
<dbReference type="Proteomes" id="UP000005439">
    <property type="component" value="Chromosome"/>
</dbReference>